<reference evidence="1" key="1">
    <citation type="submission" date="2018-06" db="EMBL/GenBank/DDBJ databases">
        <authorList>
            <person name="Zhirakovskaya E."/>
        </authorList>
    </citation>
    <scope>NUCLEOTIDE SEQUENCE</scope>
</reference>
<organism evidence="1">
    <name type="scientific">hydrothermal vent metagenome</name>
    <dbReference type="NCBI Taxonomy" id="652676"/>
    <lineage>
        <taxon>unclassified sequences</taxon>
        <taxon>metagenomes</taxon>
        <taxon>ecological metagenomes</taxon>
    </lineage>
</organism>
<proteinExistence type="predicted"/>
<evidence type="ECO:0000313" key="1">
    <source>
        <dbReference type="EMBL" id="VAV82707.1"/>
    </source>
</evidence>
<evidence type="ECO:0008006" key="2">
    <source>
        <dbReference type="Google" id="ProtNLM"/>
    </source>
</evidence>
<name>A0A3B0QSH2_9ZZZZ</name>
<accession>A0A3B0QSH2</accession>
<gene>
    <name evidence="1" type="ORF">MNBD_BACTEROID02-1384</name>
</gene>
<dbReference type="EMBL" id="UOEB01000028">
    <property type="protein sequence ID" value="VAV82707.1"/>
    <property type="molecule type" value="Genomic_DNA"/>
</dbReference>
<sequence length="86" mass="10139">MKVSIDISMYPLHKDFEKPIKEFIKILRGSDFHTEENGLSTQIFGEYLALMEFINTNIHDVLLDEKNCVFILKIVTDDRSYHDPNY</sequence>
<dbReference type="Gene3D" id="3.30.70.930">
    <property type="match status" value="1"/>
</dbReference>
<protein>
    <recommendedName>
        <fullName evidence="2">Thiamine-binding protein domain-containing protein</fullName>
    </recommendedName>
</protein>
<dbReference type="InterPro" id="IPR029756">
    <property type="entry name" value="MTH1187/YkoF-like"/>
</dbReference>
<dbReference type="AlphaFoldDB" id="A0A3B0QSH2"/>
<dbReference type="SUPFAM" id="SSF89957">
    <property type="entry name" value="MTH1187/YkoF-like"/>
    <property type="match status" value="1"/>
</dbReference>